<dbReference type="GO" id="GO:0003779">
    <property type="term" value="F:actin binding"/>
    <property type="evidence" value="ECO:0007669"/>
    <property type="project" value="InterPro"/>
</dbReference>
<dbReference type="PROSITE" id="PS51774">
    <property type="entry name" value="NAB"/>
    <property type="match status" value="1"/>
</dbReference>
<dbReference type="InterPro" id="IPR011684">
    <property type="entry name" value="NAB"/>
</dbReference>
<evidence type="ECO:0000259" key="4">
    <source>
        <dbReference type="PROSITE" id="PS51774"/>
    </source>
</evidence>
<dbReference type="InterPro" id="IPR051861">
    <property type="entry name" value="NET_actin-binding_domain"/>
</dbReference>
<protein>
    <recommendedName>
        <fullName evidence="4">NAB domain-containing protein</fullName>
    </recommendedName>
</protein>
<dbReference type="EMBL" id="JADFTS010000005">
    <property type="protein sequence ID" value="KAF9607446.1"/>
    <property type="molecule type" value="Genomic_DNA"/>
</dbReference>
<evidence type="ECO:0000313" key="5">
    <source>
        <dbReference type="EMBL" id="KAF9607446.1"/>
    </source>
</evidence>
<comment type="similarity">
    <text evidence="2">Belongs to the NET family.</text>
</comment>
<accession>A0A835HZ61</accession>
<gene>
    <name evidence="5" type="ORF">IFM89_035584</name>
</gene>
<feature type="domain" description="NAB" evidence="4">
    <location>
        <begin position="11"/>
        <end position="91"/>
    </location>
</feature>
<dbReference type="Proteomes" id="UP000631114">
    <property type="component" value="Unassembled WGS sequence"/>
</dbReference>
<proteinExistence type="inferred from homology"/>
<evidence type="ECO:0000313" key="6">
    <source>
        <dbReference type="Proteomes" id="UP000631114"/>
    </source>
</evidence>
<organism evidence="5 6">
    <name type="scientific">Coptis chinensis</name>
    <dbReference type="NCBI Taxonomy" id="261450"/>
    <lineage>
        <taxon>Eukaryota</taxon>
        <taxon>Viridiplantae</taxon>
        <taxon>Streptophyta</taxon>
        <taxon>Embryophyta</taxon>
        <taxon>Tracheophyta</taxon>
        <taxon>Spermatophyta</taxon>
        <taxon>Magnoliopsida</taxon>
        <taxon>Ranunculales</taxon>
        <taxon>Ranunculaceae</taxon>
        <taxon>Coptidoideae</taxon>
        <taxon>Coptis</taxon>
    </lineage>
</organism>
<comment type="caution">
    <text evidence="5">The sequence shown here is derived from an EMBL/GenBank/DDBJ whole genome shotgun (WGS) entry which is preliminary data.</text>
</comment>
<dbReference type="PANTHER" id="PTHR32258">
    <property type="entry name" value="PROTEIN NETWORKED 4A"/>
    <property type="match status" value="1"/>
</dbReference>
<dbReference type="PANTHER" id="PTHR32258:SF28">
    <property type="entry name" value="PROTEIN NETWORKED 3A-RELATED"/>
    <property type="match status" value="1"/>
</dbReference>
<dbReference type="OrthoDB" id="2019833at2759"/>
<keyword evidence="6" id="KW-1185">Reference proteome</keyword>
<dbReference type="AlphaFoldDB" id="A0A835HZ61"/>
<evidence type="ECO:0000256" key="2">
    <source>
        <dbReference type="ARBA" id="ARBA00038006"/>
    </source>
</evidence>
<name>A0A835HZ61_9MAGN</name>
<keyword evidence="1 3" id="KW-0175">Coiled coil</keyword>
<evidence type="ECO:0000256" key="3">
    <source>
        <dbReference type="SAM" id="Coils"/>
    </source>
</evidence>
<evidence type="ECO:0000256" key="1">
    <source>
        <dbReference type="ARBA" id="ARBA00023054"/>
    </source>
</evidence>
<feature type="coiled-coil region" evidence="3">
    <location>
        <begin position="179"/>
        <end position="213"/>
    </location>
</feature>
<sequence>MLGSKEQKASHPWWFESHNNQRRSLWLQSTLSELDEKTMAMVKLIEEDADSFAKRAEMYYKKRPELINMVEDFYRTHRCLAERFDMLKSEPRTRLLTPLSSPFSTKYPSNKSMSPKGKYYDSYSETYSELGESEVDDPEQVEEIHADTKVREEECGESEVDDHEQEDAQVNRMEAGVVKLVTESEVIKLRDEIERLKEENRIQKEQLMQKDEEKREVIRQLSLSLEILKENLTLCKSRVAREPSKKWGHFEFSKMKGLFSVKLFSVSSKSQELTTF</sequence>
<reference evidence="5 6" key="1">
    <citation type="submission" date="2020-10" db="EMBL/GenBank/DDBJ databases">
        <title>The Coptis chinensis genome and diversification of protoberbering-type alkaloids.</title>
        <authorList>
            <person name="Wang B."/>
            <person name="Shu S."/>
            <person name="Song C."/>
            <person name="Liu Y."/>
        </authorList>
    </citation>
    <scope>NUCLEOTIDE SEQUENCE [LARGE SCALE GENOMIC DNA]</scope>
    <source>
        <strain evidence="5">HL-2020</strain>
        <tissue evidence="5">Leaf</tissue>
    </source>
</reference>
<dbReference type="Pfam" id="PF07765">
    <property type="entry name" value="KIP1"/>
    <property type="match status" value="1"/>
</dbReference>